<evidence type="ECO:0000313" key="2">
    <source>
        <dbReference type="Proteomes" id="UP000241462"/>
    </source>
</evidence>
<reference evidence="1 2" key="1">
    <citation type="journal article" date="2018" name="Mycol. Prog.">
        <title>Coniella lustricola, a new species from submerged detritus.</title>
        <authorList>
            <person name="Raudabaugh D.B."/>
            <person name="Iturriaga T."/>
            <person name="Carver A."/>
            <person name="Mondo S."/>
            <person name="Pangilinan J."/>
            <person name="Lipzen A."/>
            <person name="He G."/>
            <person name="Amirebrahimi M."/>
            <person name="Grigoriev I.V."/>
            <person name="Miller A.N."/>
        </authorList>
    </citation>
    <scope>NUCLEOTIDE SEQUENCE [LARGE SCALE GENOMIC DNA]</scope>
    <source>
        <strain evidence="1 2">B22-T-1</strain>
    </source>
</reference>
<protein>
    <submittedName>
        <fullName evidence="1">Uncharacterized protein</fullName>
    </submittedName>
</protein>
<accession>A0A2T3ALN7</accession>
<dbReference type="AlphaFoldDB" id="A0A2T3ALN7"/>
<dbReference type="Proteomes" id="UP000241462">
    <property type="component" value="Unassembled WGS sequence"/>
</dbReference>
<sequence length="163" mass="18575">MSRSKNIWSSHLSLRTPMRLHVRHADRLNCEYLVIIQDQGSLTLAHACGLFLTWNDLSGYQGTSCGLSAGCYLSRIPGSGSFRMRMFSSFLFCSYGSNCRYFYFAAALVHNHYHGLGVLALLHSHERIANLQRAAFQYGFAPRTDGVVRHFQLNDMLYLDWNT</sequence>
<organism evidence="1 2">
    <name type="scientific">Coniella lustricola</name>
    <dbReference type="NCBI Taxonomy" id="2025994"/>
    <lineage>
        <taxon>Eukaryota</taxon>
        <taxon>Fungi</taxon>
        <taxon>Dikarya</taxon>
        <taxon>Ascomycota</taxon>
        <taxon>Pezizomycotina</taxon>
        <taxon>Sordariomycetes</taxon>
        <taxon>Sordariomycetidae</taxon>
        <taxon>Diaporthales</taxon>
        <taxon>Schizoparmaceae</taxon>
        <taxon>Coniella</taxon>
    </lineage>
</organism>
<proteinExistence type="predicted"/>
<gene>
    <name evidence="1" type="ORF">BD289DRAFT_220625</name>
</gene>
<name>A0A2T3ALN7_9PEZI</name>
<keyword evidence="2" id="KW-1185">Reference proteome</keyword>
<evidence type="ECO:0000313" key="1">
    <source>
        <dbReference type="EMBL" id="PSS03283.1"/>
    </source>
</evidence>
<dbReference type="EMBL" id="KZ678376">
    <property type="protein sequence ID" value="PSS03283.1"/>
    <property type="molecule type" value="Genomic_DNA"/>
</dbReference>
<dbReference type="InParanoid" id="A0A2T3ALN7"/>